<reference evidence="2 3" key="1">
    <citation type="submission" date="2020-03" db="EMBL/GenBank/DDBJ databases">
        <title>Whole genome shotgun sequence of Phytohabitans suffuscus NBRC 105367.</title>
        <authorList>
            <person name="Komaki H."/>
            <person name="Tamura T."/>
        </authorList>
    </citation>
    <scope>NUCLEOTIDE SEQUENCE [LARGE SCALE GENOMIC DNA]</scope>
    <source>
        <strain evidence="2 3">NBRC 105367</strain>
    </source>
</reference>
<evidence type="ECO:0008006" key="4">
    <source>
        <dbReference type="Google" id="ProtNLM"/>
    </source>
</evidence>
<sequence length="352" mass="35496">MLVTKRALIGAVVAATVVFAGLGAGAAQAAPDADKAKEGDRAATARVDASLAPDRLAKGKVTASSTATAALAAIQKRIAAYVAKNGTAYSFGSYFDAGTGRIVVETDAPDAVVSSLTSTAGLNAAQAQVAGLTQVKRTAIDDAFSRRDDVPNFYGGGGITQTAGVAWCSSGFTVQNGAGTRFMVTAGHCFANGVTVLTESGNRTYGTVSNRRLPTVTGHAQDMELIGGQGYWGRVFTGGVNSSTSLPVVAAGTAFVGYTDYCTSGRTTGENCGHTATSISGQVCTQTGCKSPVIVYTGGTLPQGGDSGGAFYAKDASSIWIRGHHIAGGGGTSYATPWLETQAAYGVSIVLG</sequence>
<gene>
    <name evidence="2" type="ORF">Psuf_086660</name>
</gene>
<dbReference type="SUPFAM" id="SSF50494">
    <property type="entry name" value="Trypsin-like serine proteases"/>
    <property type="match status" value="1"/>
</dbReference>
<dbReference type="Gene3D" id="2.40.10.10">
    <property type="entry name" value="Trypsin-like serine proteases"/>
    <property type="match status" value="2"/>
</dbReference>
<dbReference type="Proteomes" id="UP000503011">
    <property type="component" value="Chromosome"/>
</dbReference>
<proteinExistence type="predicted"/>
<evidence type="ECO:0000313" key="2">
    <source>
        <dbReference type="EMBL" id="BCB91353.1"/>
    </source>
</evidence>
<evidence type="ECO:0000256" key="1">
    <source>
        <dbReference type="SAM" id="SignalP"/>
    </source>
</evidence>
<feature type="signal peptide" evidence="1">
    <location>
        <begin position="1"/>
        <end position="29"/>
    </location>
</feature>
<organism evidence="2 3">
    <name type="scientific">Phytohabitans suffuscus</name>
    <dbReference type="NCBI Taxonomy" id="624315"/>
    <lineage>
        <taxon>Bacteria</taxon>
        <taxon>Bacillati</taxon>
        <taxon>Actinomycetota</taxon>
        <taxon>Actinomycetes</taxon>
        <taxon>Micromonosporales</taxon>
        <taxon>Micromonosporaceae</taxon>
    </lineage>
</organism>
<keyword evidence="3" id="KW-1185">Reference proteome</keyword>
<dbReference type="InterPro" id="IPR043504">
    <property type="entry name" value="Peptidase_S1_PA_chymotrypsin"/>
</dbReference>
<dbReference type="InterPro" id="IPR009003">
    <property type="entry name" value="Peptidase_S1_PA"/>
</dbReference>
<reference evidence="2 3" key="2">
    <citation type="submission" date="2020-03" db="EMBL/GenBank/DDBJ databases">
        <authorList>
            <person name="Ichikawa N."/>
            <person name="Kimura A."/>
            <person name="Kitahashi Y."/>
            <person name="Uohara A."/>
        </authorList>
    </citation>
    <scope>NUCLEOTIDE SEQUENCE [LARGE SCALE GENOMIC DNA]</scope>
    <source>
        <strain evidence="2 3">NBRC 105367</strain>
    </source>
</reference>
<accession>A0A6F8YZC9</accession>
<name>A0A6F8YZC9_9ACTN</name>
<dbReference type="RefSeq" id="WP_173164344.1">
    <property type="nucleotide sequence ID" value="NZ_AP022871.1"/>
</dbReference>
<feature type="chain" id="PRO_5026273408" description="Serine protease" evidence="1">
    <location>
        <begin position="30"/>
        <end position="352"/>
    </location>
</feature>
<dbReference type="KEGG" id="psuu:Psuf_086660"/>
<evidence type="ECO:0000313" key="3">
    <source>
        <dbReference type="Proteomes" id="UP000503011"/>
    </source>
</evidence>
<protein>
    <recommendedName>
        <fullName evidence="4">Serine protease</fullName>
    </recommendedName>
</protein>
<dbReference type="EMBL" id="AP022871">
    <property type="protein sequence ID" value="BCB91353.1"/>
    <property type="molecule type" value="Genomic_DNA"/>
</dbReference>
<keyword evidence="1" id="KW-0732">Signal</keyword>
<dbReference type="AlphaFoldDB" id="A0A6F8YZC9"/>